<proteinExistence type="predicted"/>
<organism evidence="2 3">
    <name type="scientific">Morus notabilis</name>
    <dbReference type="NCBI Taxonomy" id="981085"/>
    <lineage>
        <taxon>Eukaryota</taxon>
        <taxon>Viridiplantae</taxon>
        <taxon>Streptophyta</taxon>
        <taxon>Embryophyta</taxon>
        <taxon>Tracheophyta</taxon>
        <taxon>Spermatophyta</taxon>
        <taxon>Magnoliopsida</taxon>
        <taxon>eudicotyledons</taxon>
        <taxon>Gunneridae</taxon>
        <taxon>Pentapetalae</taxon>
        <taxon>rosids</taxon>
        <taxon>fabids</taxon>
        <taxon>Rosales</taxon>
        <taxon>Moraceae</taxon>
        <taxon>Moreae</taxon>
        <taxon>Morus</taxon>
    </lineage>
</organism>
<feature type="transmembrane region" description="Helical" evidence="1">
    <location>
        <begin position="12"/>
        <end position="33"/>
    </location>
</feature>
<dbReference type="EMBL" id="KE344580">
    <property type="protein sequence ID" value="EXB68709.1"/>
    <property type="molecule type" value="Genomic_DNA"/>
</dbReference>
<feature type="transmembrane region" description="Helical" evidence="1">
    <location>
        <begin position="53"/>
        <end position="71"/>
    </location>
</feature>
<dbReference type="STRING" id="981085.W9RT98"/>
<keyword evidence="1" id="KW-0812">Transmembrane</keyword>
<keyword evidence="1" id="KW-0472">Membrane</keyword>
<keyword evidence="3" id="KW-1185">Reference proteome</keyword>
<gene>
    <name evidence="2" type="ORF">L484_024728</name>
</gene>
<evidence type="ECO:0000313" key="2">
    <source>
        <dbReference type="EMBL" id="EXB68709.1"/>
    </source>
</evidence>
<feature type="transmembrane region" description="Helical" evidence="1">
    <location>
        <begin position="78"/>
        <end position="97"/>
    </location>
</feature>
<protein>
    <submittedName>
        <fullName evidence="2">Uncharacterized protein</fullName>
    </submittedName>
</protein>
<dbReference type="Proteomes" id="UP000030645">
    <property type="component" value="Unassembled WGS sequence"/>
</dbReference>
<accession>W9RT98</accession>
<name>W9RT98_9ROSA</name>
<dbReference type="AlphaFoldDB" id="W9RT98"/>
<dbReference type="eggNOG" id="KOG0504">
    <property type="taxonomic scope" value="Eukaryota"/>
</dbReference>
<keyword evidence="1" id="KW-1133">Transmembrane helix</keyword>
<sequence length="132" mass="14716">MLKDGEHWMKGTATSCALVSLLLLLSTLVFTAIDNEERGSVSSYVRDMSESIALVSTSTLMFFSILTSNYGKEDFLRLLPFNKLKMGLVILYILLYFKHDGSIKVGSCSNLFSYNCSNFFGNCGILRLSLDL</sequence>
<evidence type="ECO:0000256" key="1">
    <source>
        <dbReference type="SAM" id="Phobius"/>
    </source>
</evidence>
<reference evidence="3" key="1">
    <citation type="submission" date="2013-01" db="EMBL/GenBank/DDBJ databases">
        <title>Draft Genome Sequence of a Mulberry Tree, Morus notabilis C.K. Schneid.</title>
        <authorList>
            <person name="He N."/>
            <person name="Zhao S."/>
        </authorList>
    </citation>
    <scope>NUCLEOTIDE SEQUENCE</scope>
</reference>
<evidence type="ECO:0000313" key="3">
    <source>
        <dbReference type="Proteomes" id="UP000030645"/>
    </source>
</evidence>